<keyword evidence="1" id="KW-0808">Transferase</keyword>
<gene>
    <name evidence="1" type="ORF">SAMN05443547_1966</name>
</gene>
<name>A0A1M7ZXK3_9FLAO</name>
<evidence type="ECO:0000313" key="2">
    <source>
        <dbReference type="Proteomes" id="UP000184611"/>
    </source>
</evidence>
<dbReference type="InterPro" id="IPR007788">
    <property type="entry name" value="QCT"/>
</dbReference>
<dbReference type="AlphaFoldDB" id="A0A1M7ZXK3"/>
<dbReference type="Gene3D" id="2.130.10.10">
    <property type="entry name" value="YVTN repeat-like/Quinoprotein amine dehydrogenase"/>
    <property type="match status" value="1"/>
</dbReference>
<dbReference type="SUPFAM" id="SSF50969">
    <property type="entry name" value="YVTN repeat-like/Quinoprotein amine dehydrogenase"/>
    <property type="match status" value="1"/>
</dbReference>
<dbReference type="EMBL" id="FRYK01000003">
    <property type="protein sequence ID" value="SHO73604.1"/>
    <property type="molecule type" value="Genomic_DNA"/>
</dbReference>
<dbReference type="PANTHER" id="PTHR31270:SF1">
    <property type="entry name" value="GLUTAMINYL-PEPTIDE CYCLOTRANSFERASE"/>
    <property type="match status" value="1"/>
</dbReference>
<proteinExistence type="predicted"/>
<dbReference type="RefSeq" id="WP_073583875.1">
    <property type="nucleotide sequence ID" value="NZ_CBCSEA010000005.1"/>
</dbReference>
<reference evidence="2" key="1">
    <citation type="submission" date="2016-12" db="EMBL/GenBank/DDBJ databases">
        <authorList>
            <person name="Varghese N."/>
            <person name="Submissions S."/>
        </authorList>
    </citation>
    <scope>NUCLEOTIDE SEQUENCE [LARGE SCALE GENOMIC DNA]</scope>
    <source>
        <strain evidence="2">DSM 18830</strain>
    </source>
</reference>
<dbReference type="PROSITE" id="PS51257">
    <property type="entry name" value="PROKAR_LIPOPROTEIN"/>
    <property type="match status" value="1"/>
</dbReference>
<dbReference type="Pfam" id="PF05096">
    <property type="entry name" value="Glu_cyclase_2"/>
    <property type="match status" value="1"/>
</dbReference>
<dbReference type="OrthoDB" id="9783700at2"/>
<evidence type="ECO:0000313" key="1">
    <source>
        <dbReference type="EMBL" id="SHO73604.1"/>
    </source>
</evidence>
<dbReference type="PANTHER" id="PTHR31270">
    <property type="entry name" value="GLUTAMINYL-PEPTIDE CYCLOTRANSFERASE"/>
    <property type="match status" value="1"/>
</dbReference>
<dbReference type="InterPro" id="IPR011044">
    <property type="entry name" value="Quino_amine_DH_bsu"/>
</dbReference>
<protein>
    <submittedName>
        <fullName evidence="1">Glutamine cyclotransferase</fullName>
    </submittedName>
</protein>
<keyword evidence="2" id="KW-1185">Reference proteome</keyword>
<sequence length="347" mass="39437">MLKVKLFAFIVLGIVSTSCKDDENALKNLFSIENPTIKPILKLEESIDLVLQNKENKTIDSVVYYINEVKIGSVKGNEKLSFALNNQKLGNQTIKALVYFEGQNIDITSGFSIYANAEPKILNYKIVNTYPHDINAYTQGFEFYNGVLLEGTGQYKESTLRKTDYKTGKVTEQIKLEDKYFGEGITVLKDKIYQLTWQEKTGFVYDAKTFKLEKTFSFETEGWGITNDGEKLYMSDGTEKIYILNPETLKVEDYINVYTNGAKIEAVNELEWVNGKIWANVYQKDAIAIINPKNGSIEAIINLSELKTKVTKHAEIDVLNGIAYNPATKTYFVTGKNWDKTFEIIVE</sequence>
<dbReference type="Proteomes" id="UP000184611">
    <property type="component" value="Unassembled WGS sequence"/>
</dbReference>
<organism evidence="1 2">
    <name type="scientific">Flavobacterium cucumis</name>
    <dbReference type="NCBI Taxonomy" id="416016"/>
    <lineage>
        <taxon>Bacteria</taxon>
        <taxon>Pseudomonadati</taxon>
        <taxon>Bacteroidota</taxon>
        <taxon>Flavobacteriia</taxon>
        <taxon>Flavobacteriales</taxon>
        <taxon>Flavobacteriaceae</taxon>
        <taxon>Flavobacterium</taxon>
    </lineage>
</organism>
<dbReference type="STRING" id="416016.SAMN05443547_1966"/>
<accession>A0A1M7ZXK3</accession>
<dbReference type="GO" id="GO:0016603">
    <property type="term" value="F:glutaminyl-peptide cyclotransferase activity"/>
    <property type="evidence" value="ECO:0007669"/>
    <property type="project" value="InterPro"/>
</dbReference>
<dbReference type="InterPro" id="IPR015943">
    <property type="entry name" value="WD40/YVTN_repeat-like_dom_sf"/>
</dbReference>